<gene>
    <name evidence="5" type="ORF">MNBD_ALPHA11-2199</name>
</gene>
<dbReference type="InterPro" id="IPR029036">
    <property type="entry name" value="P5CR_dimer"/>
</dbReference>
<sequence length="100" mass="10305">GVSGSGPAYVFLMVEAMAAAGEAEGLDKDMSNILARQTIIGAAALLEEDPSEAAILRKNVTSPNGVTAEALEVLMGEQGLFELMGKAVKAAAKRNKEIGE</sequence>
<keyword evidence="3 5" id="KW-0560">Oxidoreductase</keyword>
<comment type="similarity">
    <text evidence="1">Belongs to the pyrroline-5-carboxylate reductase family.</text>
</comment>
<dbReference type="PANTHER" id="PTHR11645">
    <property type="entry name" value="PYRROLINE-5-CARBOXYLATE REDUCTASE"/>
    <property type="match status" value="1"/>
</dbReference>
<evidence type="ECO:0000256" key="2">
    <source>
        <dbReference type="ARBA" id="ARBA00022857"/>
    </source>
</evidence>
<proteinExistence type="inferred from homology"/>
<dbReference type="InterPro" id="IPR008927">
    <property type="entry name" value="6-PGluconate_DH-like_C_sf"/>
</dbReference>
<dbReference type="Gene3D" id="1.10.3730.10">
    <property type="entry name" value="ProC C-terminal domain-like"/>
    <property type="match status" value="1"/>
</dbReference>
<name>A0A3B0U502_9ZZZZ</name>
<reference evidence="5" key="1">
    <citation type="submission" date="2018-06" db="EMBL/GenBank/DDBJ databases">
        <authorList>
            <person name="Zhirakovskaya E."/>
        </authorList>
    </citation>
    <scope>NUCLEOTIDE SEQUENCE</scope>
</reference>
<dbReference type="EMBL" id="UOEQ01000294">
    <property type="protein sequence ID" value="VAW20677.1"/>
    <property type="molecule type" value="Genomic_DNA"/>
</dbReference>
<evidence type="ECO:0000256" key="1">
    <source>
        <dbReference type="ARBA" id="ARBA00005525"/>
    </source>
</evidence>
<evidence type="ECO:0000256" key="3">
    <source>
        <dbReference type="ARBA" id="ARBA00023002"/>
    </source>
</evidence>
<dbReference type="Pfam" id="PF14748">
    <property type="entry name" value="P5CR_dimer"/>
    <property type="match status" value="1"/>
</dbReference>
<dbReference type="EC" id="1.5.1.2" evidence="5"/>
<keyword evidence="2" id="KW-0521">NADP</keyword>
<protein>
    <submittedName>
        <fullName evidence="5">Pyrroline-5-carboxylate reductase</fullName>
        <ecNumber evidence="5">1.5.1.2</ecNumber>
    </submittedName>
</protein>
<organism evidence="5">
    <name type="scientific">hydrothermal vent metagenome</name>
    <dbReference type="NCBI Taxonomy" id="652676"/>
    <lineage>
        <taxon>unclassified sequences</taxon>
        <taxon>metagenomes</taxon>
        <taxon>ecological metagenomes</taxon>
    </lineage>
</organism>
<dbReference type="FunFam" id="1.10.3730.10:FF:000001">
    <property type="entry name" value="Pyrroline-5-carboxylate reductase"/>
    <property type="match status" value="1"/>
</dbReference>
<dbReference type="GO" id="GO:0055129">
    <property type="term" value="P:L-proline biosynthetic process"/>
    <property type="evidence" value="ECO:0007669"/>
    <property type="project" value="TreeGrafter"/>
</dbReference>
<evidence type="ECO:0000259" key="4">
    <source>
        <dbReference type="Pfam" id="PF14748"/>
    </source>
</evidence>
<dbReference type="PANTHER" id="PTHR11645:SF0">
    <property type="entry name" value="PYRROLINE-5-CARBOXYLATE REDUCTASE 3"/>
    <property type="match status" value="1"/>
</dbReference>
<dbReference type="SUPFAM" id="SSF48179">
    <property type="entry name" value="6-phosphogluconate dehydrogenase C-terminal domain-like"/>
    <property type="match status" value="1"/>
</dbReference>
<accession>A0A3B0U502</accession>
<feature type="non-terminal residue" evidence="5">
    <location>
        <position position="1"/>
    </location>
</feature>
<dbReference type="AlphaFoldDB" id="A0A3B0U502"/>
<evidence type="ECO:0000313" key="5">
    <source>
        <dbReference type="EMBL" id="VAW20677.1"/>
    </source>
</evidence>
<feature type="domain" description="Pyrroline-5-carboxylate reductase dimerisation" evidence="4">
    <location>
        <begin position="2"/>
        <end position="97"/>
    </location>
</feature>
<dbReference type="GO" id="GO:0004735">
    <property type="term" value="F:pyrroline-5-carboxylate reductase activity"/>
    <property type="evidence" value="ECO:0007669"/>
    <property type="project" value="UniProtKB-EC"/>
</dbReference>